<dbReference type="InterPro" id="IPR013187">
    <property type="entry name" value="F-box-assoc_dom_typ3"/>
</dbReference>
<gene>
    <name evidence="3" type="primary">LOC101496057</name>
</gene>
<name>A0A1S3DZ24_CICAR</name>
<dbReference type="PANTHER" id="PTHR31790:SF81">
    <property type="entry name" value="PROTEIN, PUTATIVE-RELATED"/>
    <property type="match status" value="1"/>
</dbReference>
<dbReference type="AlphaFoldDB" id="A0A1S3DZ24"/>
<protein>
    <submittedName>
        <fullName evidence="3">F-box/kelch-repeat protein At3g23880-like</fullName>
    </submittedName>
</protein>
<evidence type="ECO:0000313" key="2">
    <source>
        <dbReference type="Proteomes" id="UP000087171"/>
    </source>
</evidence>
<evidence type="ECO:0000313" key="3">
    <source>
        <dbReference type="RefSeq" id="XP_012568752.1"/>
    </source>
</evidence>
<dbReference type="RefSeq" id="XP_012568752.1">
    <property type="nucleotide sequence ID" value="XM_012713298.2"/>
</dbReference>
<dbReference type="OrthoDB" id="1405100at2759"/>
<dbReference type="InterPro" id="IPR017451">
    <property type="entry name" value="F-box-assoc_interact_dom"/>
</dbReference>
<dbReference type="Pfam" id="PF08268">
    <property type="entry name" value="FBA_3"/>
    <property type="match status" value="1"/>
</dbReference>
<evidence type="ECO:0000259" key="1">
    <source>
        <dbReference type="Pfam" id="PF08268"/>
    </source>
</evidence>
<dbReference type="Proteomes" id="UP000087171">
    <property type="component" value="Chromosome Ca3"/>
</dbReference>
<accession>A0A1S3DZ24</accession>
<organism evidence="2 3">
    <name type="scientific">Cicer arietinum</name>
    <name type="common">Chickpea</name>
    <name type="synonym">Garbanzo</name>
    <dbReference type="NCBI Taxonomy" id="3827"/>
    <lineage>
        <taxon>Eukaryota</taxon>
        <taxon>Viridiplantae</taxon>
        <taxon>Streptophyta</taxon>
        <taxon>Embryophyta</taxon>
        <taxon>Tracheophyta</taxon>
        <taxon>Spermatophyta</taxon>
        <taxon>Magnoliopsida</taxon>
        <taxon>eudicotyledons</taxon>
        <taxon>Gunneridae</taxon>
        <taxon>Pentapetalae</taxon>
        <taxon>rosids</taxon>
        <taxon>fabids</taxon>
        <taxon>Fabales</taxon>
        <taxon>Fabaceae</taxon>
        <taxon>Papilionoideae</taxon>
        <taxon>50 kb inversion clade</taxon>
        <taxon>NPAAA clade</taxon>
        <taxon>Hologalegina</taxon>
        <taxon>IRL clade</taxon>
        <taxon>Cicereae</taxon>
        <taxon>Cicer</taxon>
    </lineage>
</organism>
<reference evidence="3" key="2">
    <citation type="submission" date="2025-08" db="UniProtKB">
        <authorList>
            <consortium name="RefSeq"/>
        </authorList>
    </citation>
    <scope>IDENTIFICATION</scope>
    <source>
        <tissue evidence="3">Etiolated seedlings</tissue>
    </source>
</reference>
<dbReference type="NCBIfam" id="TIGR01640">
    <property type="entry name" value="F_box_assoc_1"/>
    <property type="match status" value="1"/>
</dbReference>
<proteinExistence type="predicted"/>
<dbReference type="InterPro" id="IPR052361">
    <property type="entry name" value="F-box_domain"/>
</dbReference>
<keyword evidence="2" id="KW-1185">Reference proteome</keyword>
<dbReference type="KEGG" id="cam:101496057"/>
<dbReference type="PANTHER" id="PTHR31790">
    <property type="entry name" value="OS02G0783600 PROTEIN"/>
    <property type="match status" value="1"/>
</dbReference>
<dbReference type="GeneID" id="101496057"/>
<sequence length="246" mass="28383">MEPPNYCDVTAVPFPVSRLLENTSITLPYELSKKNCSRVIGSCNGLVCLLGLEYSSTTLSLNIWLRFWNPATRIISEKLGSYNQPRQHYKRLRCTFGYDNSTHTYKVVAFNSREIKVFTLGDNNWRNIQSLPVVPFDNTFIIFSCHLNDGVHLNGTINWLSFQNNVQDSETLEILDYINIEKFVIISLDLATEAYRQIFPPRGFHELVRVVAPTIAVLMDSLYFSYHYEGTHFVTWKMTEFGVEQS</sequence>
<feature type="domain" description="F-box associated beta-propeller type 3" evidence="1">
    <location>
        <begin position="29"/>
        <end position="190"/>
    </location>
</feature>
<reference evidence="2" key="1">
    <citation type="journal article" date="2013" name="Nat. Biotechnol.">
        <title>Draft genome sequence of chickpea (Cicer arietinum) provides a resource for trait improvement.</title>
        <authorList>
            <person name="Varshney R.K."/>
            <person name="Song C."/>
            <person name="Saxena R.K."/>
            <person name="Azam S."/>
            <person name="Yu S."/>
            <person name="Sharpe A.G."/>
            <person name="Cannon S."/>
            <person name="Baek J."/>
            <person name="Rosen B.D."/>
            <person name="Tar'an B."/>
            <person name="Millan T."/>
            <person name="Zhang X."/>
            <person name="Ramsay L.D."/>
            <person name="Iwata A."/>
            <person name="Wang Y."/>
            <person name="Nelson W."/>
            <person name="Farmer A.D."/>
            <person name="Gaur P.M."/>
            <person name="Soderlund C."/>
            <person name="Penmetsa R.V."/>
            <person name="Xu C."/>
            <person name="Bharti A.K."/>
            <person name="He W."/>
            <person name="Winter P."/>
            <person name="Zhao S."/>
            <person name="Hane J.K."/>
            <person name="Carrasquilla-Garcia N."/>
            <person name="Condie J.A."/>
            <person name="Upadhyaya H.D."/>
            <person name="Luo M.C."/>
            <person name="Thudi M."/>
            <person name="Gowda C.L."/>
            <person name="Singh N.P."/>
            <person name="Lichtenzveig J."/>
            <person name="Gali K.K."/>
            <person name="Rubio J."/>
            <person name="Nadarajan N."/>
            <person name="Dolezel J."/>
            <person name="Bansal K.C."/>
            <person name="Xu X."/>
            <person name="Edwards D."/>
            <person name="Zhang G."/>
            <person name="Kahl G."/>
            <person name="Gil J."/>
            <person name="Singh K.B."/>
            <person name="Datta S.K."/>
            <person name="Jackson S.A."/>
            <person name="Wang J."/>
            <person name="Cook D.R."/>
        </authorList>
    </citation>
    <scope>NUCLEOTIDE SEQUENCE [LARGE SCALE GENOMIC DNA]</scope>
    <source>
        <strain evidence="2">cv. CDC Frontier</strain>
    </source>
</reference>
<dbReference type="PaxDb" id="3827-XP_004491715.1"/>